<dbReference type="EMBL" id="JBHSQH010000001">
    <property type="protein sequence ID" value="MFC5970182.1"/>
    <property type="molecule type" value="Genomic_DNA"/>
</dbReference>
<dbReference type="InterPro" id="IPR036388">
    <property type="entry name" value="WH-like_DNA-bd_sf"/>
</dbReference>
<dbReference type="Pfam" id="PF13412">
    <property type="entry name" value="HTH_24"/>
    <property type="match status" value="1"/>
</dbReference>
<keyword evidence="2" id="KW-1185">Reference proteome</keyword>
<reference evidence="1 2" key="1">
    <citation type="journal article" date="2019" name="Int. J. Syst. Evol. Microbiol.">
        <title>The Global Catalogue of Microorganisms (GCM) 10K type strain sequencing project: providing services to taxonomists for standard genome sequencing and annotation.</title>
        <authorList>
            <consortium name="The Broad Institute Genomics Platform"/>
            <consortium name="The Broad Institute Genome Sequencing Center for Infectious Disease"/>
            <person name="Wu L."/>
            <person name="Ma J."/>
        </authorList>
    </citation>
    <scope>NUCLEOTIDE SEQUENCE [LARGE SCALE GENOMIC DNA]</scope>
    <source>
        <strain evidence="1 2">CGMCC 1.12543</strain>
    </source>
</reference>
<evidence type="ECO:0000313" key="1">
    <source>
        <dbReference type="EMBL" id="MFC5970182.1"/>
    </source>
</evidence>
<proteinExistence type="predicted"/>
<gene>
    <name evidence="1" type="ORF">ACFPYI_02445</name>
</gene>
<organism evidence="1 2">
    <name type="scientific">Halomarina salina</name>
    <dbReference type="NCBI Taxonomy" id="1872699"/>
    <lineage>
        <taxon>Archaea</taxon>
        <taxon>Methanobacteriati</taxon>
        <taxon>Methanobacteriota</taxon>
        <taxon>Stenosarchaea group</taxon>
        <taxon>Halobacteria</taxon>
        <taxon>Halobacteriales</taxon>
        <taxon>Natronomonadaceae</taxon>
        <taxon>Halomarina</taxon>
    </lineage>
</organism>
<dbReference type="SUPFAM" id="SSF46785">
    <property type="entry name" value="Winged helix' DNA-binding domain"/>
    <property type="match status" value="1"/>
</dbReference>
<dbReference type="Proteomes" id="UP001596099">
    <property type="component" value="Unassembled WGS sequence"/>
</dbReference>
<sequence>MSTCEQAGPCEREAALRELPPSAKLVVKVLEYDGPHTQRQLAEETLLPTRTVRYAIGRLEDIGVVDARVSFTDARKRVYSLAEEQATPTGD</sequence>
<dbReference type="Gene3D" id="1.10.10.10">
    <property type="entry name" value="Winged helix-like DNA-binding domain superfamily/Winged helix DNA-binding domain"/>
    <property type="match status" value="1"/>
</dbReference>
<protein>
    <submittedName>
        <fullName evidence="1">Winged helix-turn-helix domain-containing protein</fullName>
    </submittedName>
</protein>
<name>A0ABD5RHW6_9EURY</name>
<accession>A0ABD5RHW6</accession>
<comment type="caution">
    <text evidence="1">The sequence shown here is derived from an EMBL/GenBank/DDBJ whole genome shotgun (WGS) entry which is preliminary data.</text>
</comment>
<dbReference type="InterPro" id="IPR011991">
    <property type="entry name" value="ArsR-like_HTH"/>
</dbReference>
<evidence type="ECO:0000313" key="2">
    <source>
        <dbReference type="Proteomes" id="UP001596099"/>
    </source>
</evidence>
<dbReference type="CDD" id="cd00090">
    <property type="entry name" value="HTH_ARSR"/>
    <property type="match status" value="1"/>
</dbReference>
<dbReference type="AlphaFoldDB" id="A0ABD5RHW6"/>
<dbReference type="InterPro" id="IPR036390">
    <property type="entry name" value="WH_DNA-bd_sf"/>
</dbReference>
<dbReference type="RefSeq" id="WP_247418893.1">
    <property type="nucleotide sequence ID" value="NZ_JALLGW010000002.1"/>
</dbReference>